<sequence>MGFGKRPNPSRIKRFIGCIQRDPPVLPVLTRTHTKGGFRKWVCKTAGQNHLFGGRAGVVLRLRGSRVQAENEEPDPHPRPPPGPTSVVSSYEIRATRSPAFAGPDGYTQLGDKIASKSANRPGKLLKFSQLLCRLGFRNLKSNPSRTANKNRAKMLRHRRSLCAAESTKNNKRLMYKNWQQISISSKTFHKMYPHHVPTRDSHLPFKHCTVRHLRFPTVPVTPSGRSRADSEPTGRLGGAIIYKFPNFPLLRCSDRGNRVRSMIRPTSFLDCY</sequence>
<evidence type="ECO:0000313" key="3">
    <source>
        <dbReference type="Proteomes" id="UP000479000"/>
    </source>
</evidence>
<name>A0A6H5HFW7_9HEMI</name>
<dbReference type="EMBL" id="CADCXU010025610">
    <property type="protein sequence ID" value="CAB0012619.1"/>
    <property type="molecule type" value="Genomic_DNA"/>
</dbReference>
<reference evidence="2 3" key="1">
    <citation type="submission" date="2020-02" db="EMBL/GenBank/DDBJ databases">
        <authorList>
            <person name="Ferguson B K."/>
        </authorList>
    </citation>
    <scope>NUCLEOTIDE SEQUENCE [LARGE SCALE GENOMIC DNA]</scope>
</reference>
<organism evidence="2 3">
    <name type="scientific">Nesidiocoris tenuis</name>
    <dbReference type="NCBI Taxonomy" id="355587"/>
    <lineage>
        <taxon>Eukaryota</taxon>
        <taxon>Metazoa</taxon>
        <taxon>Ecdysozoa</taxon>
        <taxon>Arthropoda</taxon>
        <taxon>Hexapoda</taxon>
        <taxon>Insecta</taxon>
        <taxon>Pterygota</taxon>
        <taxon>Neoptera</taxon>
        <taxon>Paraneoptera</taxon>
        <taxon>Hemiptera</taxon>
        <taxon>Heteroptera</taxon>
        <taxon>Panheteroptera</taxon>
        <taxon>Cimicomorpha</taxon>
        <taxon>Miridae</taxon>
        <taxon>Dicyphina</taxon>
        <taxon>Nesidiocoris</taxon>
    </lineage>
</organism>
<proteinExistence type="predicted"/>
<evidence type="ECO:0000256" key="1">
    <source>
        <dbReference type="SAM" id="MobiDB-lite"/>
    </source>
</evidence>
<accession>A0A6H5HFW7</accession>
<gene>
    <name evidence="2" type="ORF">NTEN_LOCUS17326</name>
</gene>
<dbReference type="AlphaFoldDB" id="A0A6H5HFW7"/>
<protein>
    <submittedName>
        <fullName evidence="2">Uncharacterized protein</fullName>
    </submittedName>
</protein>
<dbReference type="Proteomes" id="UP000479000">
    <property type="component" value="Unassembled WGS sequence"/>
</dbReference>
<feature type="region of interest" description="Disordered" evidence="1">
    <location>
        <begin position="67"/>
        <end position="88"/>
    </location>
</feature>
<keyword evidence="3" id="KW-1185">Reference proteome</keyword>
<evidence type="ECO:0000313" key="2">
    <source>
        <dbReference type="EMBL" id="CAB0012619.1"/>
    </source>
</evidence>